<name>A0A9P8L310_9PEZI</name>
<organism evidence="2 3">
    <name type="scientific">Glutinoglossum americanum</name>
    <dbReference type="NCBI Taxonomy" id="1670608"/>
    <lineage>
        <taxon>Eukaryota</taxon>
        <taxon>Fungi</taxon>
        <taxon>Dikarya</taxon>
        <taxon>Ascomycota</taxon>
        <taxon>Pezizomycotina</taxon>
        <taxon>Geoglossomycetes</taxon>
        <taxon>Geoglossales</taxon>
        <taxon>Geoglossaceae</taxon>
        <taxon>Glutinoglossum</taxon>
    </lineage>
</organism>
<keyword evidence="3" id="KW-1185">Reference proteome</keyword>
<dbReference type="Gene3D" id="1.20.910.10">
    <property type="entry name" value="Heme oxygenase-like"/>
    <property type="match status" value="1"/>
</dbReference>
<evidence type="ECO:0000313" key="2">
    <source>
        <dbReference type="EMBL" id="KAH0538094.1"/>
    </source>
</evidence>
<dbReference type="SMART" id="SM01236">
    <property type="entry name" value="Haem_oxygenase_2"/>
    <property type="match status" value="1"/>
</dbReference>
<dbReference type="AlphaFoldDB" id="A0A9P8L310"/>
<feature type="region of interest" description="Disordered" evidence="1">
    <location>
        <begin position="46"/>
        <end position="72"/>
    </location>
</feature>
<dbReference type="EMBL" id="JAGHQL010000123">
    <property type="protein sequence ID" value="KAH0538094.1"/>
    <property type="molecule type" value="Genomic_DNA"/>
</dbReference>
<dbReference type="Pfam" id="PF14518">
    <property type="entry name" value="Haem_oxygenas_2"/>
    <property type="match status" value="1"/>
</dbReference>
<gene>
    <name evidence="2" type="ORF">FGG08_005306</name>
</gene>
<accession>A0A9P8L310</accession>
<evidence type="ECO:0000256" key="1">
    <source>
        <dbReference type="SAM" id="MobiDB-lite"/>
    </source>
</evidence>
<dbReference type="OrthoDB" id="10057598at2759"/>
<evidence type="ECO:0000313" key="3">
    <source>
        <dbReference type="Proteomes" id="UP000698800"/>
    </source>
</evidence>
<dbReference type="InterPro" id="IPR016084">
    <property type="entry name" value="Haem_Oase-like_multi-hlx"/>
</dbReference>
<proteinExistence type="predicted"/>
<protein>
    <submittedName>
        <fullName evidence="2">Uncharacterized protein</fullName>
    </submittedName>
</protein>
<dbReference type="Proteomes" id="UP000698800">
    <property type="component" value="Unassembled WGS sequence"/>
</dbReference>
<comment type="caution">
    <text evidence="2">The sequence shown here is derived from an EMBL/GenBank/DDBJ whole genome shotgun (WGS) entry which is preliminary data.</text>
</comment>
<reference evidence="2" key="1">
    <citation type="submission" date="2021-03" db="EMBL/GenBank/DDBJ databases">
        <title>Comparative genomics and phylogenomic investigation of the class Geoglossomycetes provide insights into ecological specialization and systematics.</title>
        <authorList>
            <person name="Melie T."/>
            <person name="Pirro S."/>
            <person name="Miller A.N."/>
            <person name="Quandt A."/>
        </authorList>
    </citation>
    <scope>NUCLEOTIDE SEQUENCE</scope>
    <source>
        <strain evidence="2">GBOQ0MN5Z8</strain>
    </source>
</reference>
<sequence length="745" mass="84118">MPANINIDTSFILLALSITILTLTLIQAYELWATYSLGTRAKRREAKLPPRGPISKNSFNENGTAAPAVPEEERGNAQVEEMQLHKDLYLKLQNLEQHPEILPRSRDLLISLFSETLADARKKMKSGILRIEHYTRENLANFLQNENNKTTQQWEHYLARRKAGWSREMFRDREEAKWWLKQYAPVKYVDGAWLGHINKITTSFALRRVSKDAWQILSEELGDGDLNKNHVHIYHHLMEDIESELPQGDTADFIHPRHKLNEPQVWKAAVAQLLISLFPHEFLPEILGFNMHFEGLTLETMKAAKELQELKLNAYYFLLHISIDNADSGHTAIAMQAVIGYLEYIKRTLGIPAAQQAWKRVQTGFVLSEGLATAPICPSLKRPAVDSFPRNRHEAEMIKILAAKASVAHKIHCSSGAKIGRRKLFNWLEPDAFASKQWQMDFLDDLSNSKLWVRKGKSSRSKIIQELSWGGRMFGSFTQTEVGVVERWIDSLGDPDPQLYWSFVGRAEITSDMAFQNQDIRIDYPVISPIQMNKFSIRSMPSPITLLPTLGFSIKATAITNMPNLIPLWFSHPCLLESLVCIPAKTTSETACSVIRLLRAQSGFNAEGPGVAGMDEVRRIGCMSLVDLGLEMIRRSSLPEPSCLKEVLENYPSEFALTMLHLSMRPTENGSLLLGLASAFAGLHDAMASSTLFSATGREALGEIARREQDSLNICLEELKSNESRYADFCKGYSLGMEQIKGCFD</sequence>